<comment type="caution">
    <text evidence="1">The sequence shown here is derived from an EMBL/GenBank/DDBJ whole genome shotgun (WGS) entry which is preliminary data.</text>
</comment>
<evidence type="ECO:0000313" key="2">
    <source>
        <dbReference type="Proteomes" id="UP000229554"/>
    </source>
</evidence>
<dbReference type="Proteomes" id="UP000229554">
    <property type="component" value="Unassembled WGS sequence"/>
</dbReference>
<reference evidence="2" key="1">
    <citation type="submission" date="2017-09" db="EMBL/GenBank/DDBJ databases">
        <title>Depth-based differentiation of microbial function through sediment-hosted aquifers and enrichment of novel symbionts in the deep terrestrial subsurface.</title>
        <authorList>
            <person name="Probst A.J."/>
            <person name="Ladd B."/>
            <person name="Jarett J.K."/>
            <person name="Geller-Mcgrath D.E."/>
            <person name="Sieber C.M.K."/>
            <person name="Emerson J.B."/>
            <person name="Anantharaman K."/>
            <person name="Thomas B.C."/>
            <person name="Malmstrom R."/>
            <person name="Stieglmeier M."/>
            <person name="Klingl A."/>
            <person name="Woyke T."/>
            <person name="Ryan C.M."/>
            <person name="Banfield J.F."/>
        </authorList>
    </citation>
    <scope>NUCLEOTIDE SEQUENCE [LARGE SCALE GENOMIC DNA]</scope>
</reference>
<sequence length="39" mass="4543">MLNITQKKLRTRIIEISHMWQTSHLGSCLTAIDAVWALY</sequence>
<evidence type="ECO:0000313" key="1">
    <source>
        <dbReference type="EMBL" id="PJE62730.1"/>
    </source>
</evidence>
<dbReference type="EMBL" id="PFED01000134">
    <property type="protein sequence ID" value="PJE62730.1"/>
    <property type="molecule type" value="Genomic_DNA"/>
</dbReference>
<proteinExistence type="predicted"/>
<feature type="non-terminal residue" evidence="1">
    <location>
        <position position="39"/>
    </location>
</feature>
<gene>
    <name evidence="1" type="ORF">COU88_03340</name>
</gene>
<name>A0A2M8KS61_9BACT</name>
<organism evidence="1 2">
    <name type="scientific">Candidatus Roizmanbacteria bacterium CG10_big_fil_rev_8_21_14_0_10_39_6</name>
    <dbReference type="NCBI Taxonomy" id="1974853"/>
    <lineage>
        <taxon>Bacteria</taxon>
        <taxon>Candidatus Roizmaniibacteriota</taxon>
    </lineage>
</organism>
<protein>
    <submittedName>
        <fullName evidence="1">Transketolase</fullName>
    </submittedName>
</protein>
<accession>A0A2M8KS61</accession>
<dbReference type="AlphaFoldDB" id="A0A2M8KS61"/>